<dbReference type="PANTHER" id="PTHR21568">
    <property type="entry name" value="TRNA PSEUDOURIDINE SYNTHASE PUS10"/>
    <property type="match status" value="1"/>
</dbReference>
<dbReference type="FunFam" id="3.30.70.2510:FF:000001">
    <property type="entry name" value="tRNA pseudouridine synthase Pus10"/>
    <property type="match status" value="1"/>
</dbReference>
<evidence type="ECO:0000256" key="3">
    <source>
        <dbReference type="ARBA" id="ARBA00022694"/>
    </source>
</evidence>
<dbReference type="AlphaFoldDB" id="A0A8X6X7G9"/>
<keyword evidence="3" id="KW-0819">tRNA processing</keyword>
<dbReference type="GO" id="GO:0003723">
    <property type="term" value="F:RNA binding"/>
    <property type="evidence" value="ECO:0007669"/>
    <property type="project" value="InterPro"/>
</dbReference>
<keyword evidence="4" id="KW-0413">Isomerase</keyword>
<evidence type="ECO:0000313" key="11">
    <source>
        <dbReference type="Proteomes" id="UP000886998"/>
    </source>
</evidence>
<dbReference type="Pfam" id="PF21238">
    <property type="entry name" value="Pus10_C"/>
    <property type="match status" value="1"/>
</dbReference>
<dbReference type="FunFam" id="3.30.70.3190:FF:000001">
    <property type="entry name" value="tRNA pseudouridine synthase Pus10"/>
    <property type="match status" value="1"/>
</dbReference>
<dbReference type="EMBL" id="BMAV01006033">
    <property type="protein sequence ID" value="GFY47616.1"/>
    <property type="molecule type" value="Genomic_DNA"/>
</dbReference>
<dbReference type="InterPro" id="IPR020103">
    <property type="entry name" value="PsdUridine_synth_cat_dom_sf"/>
</dbReference>
<reference evidence="10" key="1">
    <citation type="submission" date="2020-08" db="EMBL/GenBank/DDBJ databases">
        <title>Multicomponent nature underlies the extraordinary mechanical properties of spider dragline silk.</title>
        <authorList>
            <person name="Kono N."/>
            <person name="Nakamura H."/>
            <person name="Mori M."/>
            <person name="Yoshida Y."/>
            <person name="Ohtoshi R."/>
            <person name="Malay A.D."/>
            <person name="Moran D.A.P."/>
            <person name="Tomita M."/>
            <person name="Numata K."/>
            <person name="Arakawa K."/>
        </authorList>
    </citation>
    <scope>NUCLEOTIDE SEQUENCE</scope>
</reference>
<feature type="domain" description="Pus10-like C-terminal" evidence="9">
    <location>
        <begin position="263"/>
        <end position="487"/>
    </location>
</feature>
<dbReference type="InterPro" id="IPR048742">
    <property type="entry name" value="Pus10_N_euk"/>
</dbReference>
<evidence type="ECO:0000313" key="10">
    <source>
        <dbReference type="EMBL" id="GFY47616.1"/>
    </source>
</evidence>
<dbReference type="InterPro" id="IPR039894">
    <property type="entry name" value="Pus10-like"/>
</dbReference>
<evidence type="ECO:0000256" key="4">
    <source>
        <dbReference type="ARBA" id="ARBA00023235"/>
    </source>
</evidence>
<proteinExistence type="inferred from homology"/>
<dbReference type="SUPFAM" id="SSF55120">
    <property type="entry name" value="Pseudouridine synthase"/>
    <property type="match status" value="1"/>
</dbReference>
<evidence type="ECO:0000256" key="7">
    <source>
        <dbReference type="ARBA" id="ARBA00083669"/>
    </source>
</evidence>
<dbReference type="OrthoDB" id="271937at2759"/>
<keyword evidence="11" id="KW-1185">Reference proteome</keyword>
<dbReference type="GO" id="GO:0160148">
    <property type="term" value="F:tRNA pseudouridine(55) synthase activity"/>
    <property type="evidence" value="ECO:0007669"/>
    <property type="project" value="UniProtKB-EC"/>
</dbReference>
<dbReference type="Gene3D" id="3.30.70.2510">
    <property type="match status" value="1"/>
</dbReference>
<evidence type="ECO:0000256" key="6">
    <source>
        <dbReference type="ARBA" id="ARBA00079393"/>
    </source>
</evidence>
<dbReference type="InterPro" id="IPR048741">
    <property type="entry name" value="Pus10-like_C"/>
</dbReference>
<dbReference type="PANTHER" id="PTHR21568:SF0">
    <property type="entry name" value="TRNA PSEUDOURIDINE SYNTHASE PUS10"/>
    <property type="match status" value="1"/>
</dbReference>
<dbReference type="GO" id="GO:0031119">
    <property type="term" value="P:tRNA pseudouridine synthesis"/>
    <property type="evidence" value="ECO:0007669"/>
    <property type="project" value="UniProtKB-ARBA"/>
</dbReference>
<dbReference type="Gene3D" id="3.30.70.3190">
    <property type="match status" value="1"/>
</dbReference>
<evidence type="ECO:0000256" key="5">
    <source>
        <dbReference type="ARBA" id="ARBA00075270"/>
    </source>
</evidence>
<organism evidence="10 11">
    <name type="scientific">Trichonephila inaurata madagascariensis</name>
    <dbReference type="NCBI Taxonomy" id="2747483"/>
    <lineage>
        <taxon>Eukaryota</taxon>
        <taxon>Metazoa</taxon>
        <taxon>Ecdysozoa</taxon>
        <taxon>Arthropoda</taxon>
        <taxon>Chelicerata</taxon>
        <taxon>Arachnida</taxon>
        <taxon>Araneae</taxon>
        <taxon>Araneomorphae</taxon>
        <taxon>Entelegynae</taxon>
        <taxon>Araneoidea</taxon>
        <taxon>Nephilidae</taxon>
        <taxon>Trichonephila</taxon>
        <taxon>Trichonephila inaurata</taxon>
    </lineage>
</organism>
<dbReference type="Proteomes" id="UP000886998">
    <property type="component" value="Unassembled WGS sequence"/>
</dbReference>
<evidence type="ECO:0000256" key="2">
    <source>
        <dbReference type="ARBA" id="ARBA00012787"/>
    </source>
</evidence>
<evidence type="ECO:0000256" key="1">
    <source>
        <dbReference type="ARBA" id="ARBA00009652"/>
    </source>
</evidence>
<evidence type="ECO:0000259" key="9">
    <source>
        <dbReference type="Pfam" id="PF21238"/>
    </source>
</evidence>
<sequence length="504" mass="57576">MMDKSTLKQVKEILESAYVCKRCILRFFCVKEYTSYISKTDVEKSIKLLVDEQSDDADQTQISQEDSSNDCPSAKRFSPNPCPSCLGILQGVCDEMPSKLDDAVVKSQHKFKDFILQVSLPVVVDLRDRLFLLYLEEKLGDSYSFDEEEIPSVKEICKWVIGSQYGRLTKSDFTPDSDFQILISSVYPETIKECAVLFKNCPGAFPKARRRKVKEEEIYTKTAVLHAMEALSTDMKKMYSLPPLPPDKCCTFDTIKCNHSPLYLGGRYNKYSRELSQTPWILDGNPGGFLVFLFDTVNFFLEIIFSASGREDVDVKMLGNGRPFVLEILNPRCLEWSDETIKAIEDEINKNSDIIAVRDLQVISKMDTSLLKEGEEKKRKNYIALCLVKKVLSPEDLKILQNLKDLKLEQKTPIRVLHRRTLATRERLIHSMEAKIVSDHLLQLKIETQAGTYVKEFVHGDFGRTTPNLGTLLNTTADILELDVENIHLEWPPKPNSNKNNKES</sequence>
<feature type="domain" description="Pus10 N-terminal eukaryotes" evidence="8">
    <location>
        <begin position="82"/>
        <end position="257"/>
    </location>
</feature>
<evidence type="ECO:0000259" key="8">
    <source>
        <dbReference type="Pfam" id="PF21237"/>
    </source>
</evidence>
<comment type="similarity">
    <text evidence="1">Belongs to the pseudouridine synthase Pus10 family.</text>
</comment>
<comment type="caution">
    <text evidence="10">The sequence shown here is derived from an EMBL/GenBank/DDBJ whole genome shotgun (WGS) entry which is preliminary data.</text>
</comment>
<dbReference type="Pfam" id="PF21237">
    <property type="entry name" value="Pus10_N_euk"/>
    <property type="match status" value="1"/>
</dbReference>
<dbReference type="EC" id="5.4.99.25" evidence="2"/>
<name>A0A8X6X7G9_9ARAC</name>
<accession>A0A8X6X7G9</accession>
<protein>
    <recommendedName>
        <fullName evidence="2">tRNA pseudouridine(55) synthase</fullName>
        <ecNumber evidence="2">5.4.99.25</ecNumber>
    </recommendedName>
    <alternativeName>
        <fullName evidence="7">tRNA pseudouridine 55 synthase</fullName>
    </alternativeName>
    <alternativeName>
        <fullName evidence="5">tRNA pseudouridylate synthase</fullName>
    </alternativeName>
    <alternativeName>
        <fullName evidence="6">tRNA-uridine isomerase</fullName>
    </alternativeName>
</protein>
<gene>
    <name evidence="10" type="primary">pus10</name>
    <name evidence="10" type="ORF">TNIN_366241</name>
</gene>